<dbReference type="Pfam" id="PF00812">
    <property type="entry name" value="Ephrin"/>
    <property type="match status" value="1"/>
</dbReference>
<dbReference type="OMA" id="GAGHCAK"/>
<keyword evidence="6" id="KW-1185">Reference proteome</keyword>
<dbReference type="Gene3D" id="3.90.215.10">
    <property type="entry name" value="Gamma Fibrinogen, chain A, domain 1"/>
    <property type="match status" value="1"/>
</dbReference>
<proteinExistence type="inferred from homology"/>
<organism evidence="5 6">
    <name type="scientific">Pocillopora damicornis</name>
    <name type="common">Cauliflower coral</name>
    <name type="synonym">Millepora damicornis</name>
    <dbReference type="NCBI Taxonomy" id="46731"/>
    <lineage>
        <taxon>Eukaryota</taxon>
        <taxon>Metazoa</taxon>
        <taxon>Cnidaria</taxon>
        <taxon>Anthozoa</taxon>
        <taxon>Hexacorallia</taxon>
        <taxon>Scleractinia</taxon>
        <taxon>Astrocoeniina</taxon>
        <taxon>Pocilloporidae</taxon>
        <taxon>Pocillopora</taxon>
    </lineage>
</organism>
<dbReference type="Gene3D" id="2.60.40.420">
    <property type="entry name" value="Cupredoxins - blue copper proteins"/>
    <property type="match status" value="1"/>
</dbReference>
<comment type="caution">
    <text evidence="1">Lacks conserved residue(s) required for the propagation of feature annotation.</text>
</comment>
<dbReference type="Pfam" id="PF00147">
    <property type="entry name" value="Fibrinogen_C"/>
    <property type="match status" value="1"/>
</dbReference>
<feature type="domain" description="Fibrinogen C-terminal" evidence="3">
    <location>
        <begin position="298"/>
        <end position="519"/>
    </location>
</feature>
<dbReference type="GO" id="GO:0005615">
    <property type="term" value="C:extracellular space"/>
    <property type="evidence" value="ECO:0007669"/>
    <property type="project" value="TreeGrafter"/>
</dbReference>
<dbReference type="InterPro" id="IPR002181">
    <property type="entry name" value="Fibrinogen_a/b/g_C_dom"/>
</dbReference>
<evidence type="ECO:0000259" key="4">
    <source>
        <dbReference type="PROSITE" id="PS51551"/>
    </source>
</evidence>
<dbReference type="PANTHER" id="PTHR19143:SF444">
    <property type="entry name" value="PROTEIN SCABROUS"/>
    <property type="match status" value="1"/>
</dbReference>
<dbReference type="CDD" id="cd00087">
    <property type="entry name" value="FReD"/>
    <property type="match status" value="1"/>
</dbReference>
<evidence type="ECO:0000256" key="2">
    <source>
        <dbReference type="SAM" id="Phobius"/>
    </source>
</evidence>
<dbReference type="PROSITE" id="PS51257">
    <property type="entry name" value="PROKAR_LIPOPROTEIN"/>
    <property type="match status" value="1"/>
</dbReference>
<keyword evidence="2" id="KW-0472">Membrane</keyword>
<dbReference type="Proteomes" id="UP000275408">
    <property type="component" value="Unassembled WGS sequence"/>
</dbReference>
<feature type="domain" description="Ephrin RBD" evidence="4">
    <location>
        <begin position="28"/>
        <end position="173"/>
    </location>
</feature>
<evidence type="ECO:0000259" key="3">
    <source>
        <dbReference type="PROSITE" id="PS51406"/>
    </source>
</evidence>
<dbReference type="PROSITE" id="PS51551">
    <property type="entry name" value="EPHRIN_RBD_2"/>
    <property type="match status" value="1"/>
</dbReference>
<dbReference type="SUPFAM" id="SSF49503">
    <property type="entry name" value="Cupredoxins"/>
    <property type="match status" value="1"/>
</dbReference>
<protein>
    <recommendedName>
        <fullName evidence="7">Fibrinogen C-terminal domain-containing protein</fullName>
    </recommendedName>
</protein>
<dbReference type="AlphaFoldDB" id="A0A3M6TYL5"/>
<keyword evidence="2" id="KW-0812">Transmembrane</keyword>
<dbReference type="SUPFAM" id="SSF56496">
    <property type="entry name" value="Fibrinogen C-terminal domain-like"/>
    <property type="match status" value="1"/>
</dbReference>
<gene>
    <name evidence="5" type="ORF">pdam_00000674</name>
</gene>
<reference evidence="5 6" key="1">
    <citation type="journal article" date="2018" name="Sci. Rep.">
        <title>Comparative analysis of the Pocillopora damicornis genome highlights role of immune system in coral evolution.</title>
        <authorList>
            <person name="Cunning R."/>
            <person name="Bay R.A."/>
            <person name="Gillette P."/>
            <person name="Baker A.C."/>
            <person name="Traylor-Knowles N."/>
        </authorList>
    </citation>
    <scope>NUCLEOTIDE SEQUENCE [LARGE SCALE GENOMIC DNA]</scope>
    <source>
        <strain evidence="5">RSMAS</strain>
        <tissue evidence="5">Whole animal</tissue>
    </source>
</reference>
<dbReference type="PANTHER" id="PTHR19143">
    <property type="entry name" value="FIBRINOGEN/TENASCIN/ANGIOPOEITIN"/>
    <property type="match status" value="1"/>
</dbReference>
<sequence>MENFPKLKLFQITFILFGCGLFLVQAFWNNPSILWDSHNPAFQNNFSFAVLPMSKVKIVCPNPAMIPIAVEGSIPLEKMYENLWIVDEQAYETCVIETTKPQNRVLMKCDSPLQLRYFTVVFQRYSAVGADGLEFEPGKEYYFIATSNGHGWSLEQTSGGRCATHNMRMKVYVCTDENDPKCQTSPVSTAQSTKTITVCPSPTQFVQVSSTISHLPPHQCIDNNQLNKILNNTRFVPAIFDQTNHLAKLWAQVMNMSEQLTAVQNRLENCSFGGGYGHVIVPSASSTLAPIQTSSPTPTQQVTYSNCTALYNAGFKVSGIYTINPEDGMGSFPVYCDQTTAEGGWTVLQKRFDGSVWFSNRTWVEYKNGFGNVSGEFWLGLDRIHRLAKNPVTLRFDLGAPDGTNRFAVYKGFTVAGADQKFLMTSGTYTDGDAGDSFSFESGNKFSTPDQDNDKYGAGHCAKLYKSGWWHGVCHKASLNGLYLNGSDKTSEHYAAGITWHTWKGYDYFLTKSEMKIRP</sequence>
<dbReference type="InterPro" id="IPR008972">
    <property type="entry name" value="Cupredoxin"/>
</dbReference>
<keyword evidence="2" id="KW-1133">Transmembrane helix</keyword>
<dbReference type="NCBIfam" id="NF040941">
    <property type="entry name" value="GGGWT_bact"/>
    <property type="match status" value="1"/>
</dbReference>
<dbReference type="EMBL" id="RCHS01002704">
    <property type="protein sequence ID" value="RMX46369.1"/>
    <property type="molecule type" value="Genomic_DNA"/>
</dbReference>
<comment type="similarity">
    <text evidence="1">Belongs to the ephrin family.</text>
</comment>
<dbReference type="InterPro" id="IPR050373">
    <property type="entry name" value="Fibrinogen_C-term_domain"/>
</dbReference>
<comment type="caution">
    <text evidence="5">The sequence shown here is derived from an EMBL/GenBank/DDBJ whole genome shotgun (WGS) entry which is preliminary data.</text>
</comment>
<dbReference type="InterPro" id="IPR001799">
    <property type="entry name" value="Ephrin_RBD"/>
</dbReference>
<dbReference type="PROSITE" id="PS51406">
    <property type="entry name" value="FIBRINOGEN_C_2"/>
    <property type="match status" value="1"/>
</dbReference>
<dbReference type="OrthoDB" id="7972392at2759"/>
<evidence type="ECO:0000256" key="1">
    <source>
        <dbReference type="PROSITE-ProRule" id="PRU00884"/>
    </source>
</evidence>
<dbReference type="InterPro" id="IPR036056">
    <property type="entry name" value="Fibrinogen-like_C"/>
</dbReference>
<dbReference type="InterPro" id="IPR014716">
    <property type="entry name" value="Fibrinogen_a/b/g_C_1"/>
</dbReference>
<name>A0A3M6TYL5_POCDA</name>
<feature type="transmembrane region" description="Helical" evidence="2">
    <location>
        <begin position="7"/>
        <end position="28"/>
    </location>
</feature>
<evidence type="ECO:0008006" key="7">
    <source>
        <dbReference type="Google" id="ProtNLM"/>
    </source>
</evidence>
<accession>A0A3M6TYL5</accession>
<dbReference type="SMART" id="SM00186">
    <property type="entry name" value="FBG"/>
    <property type="match status" value="1"/>
</dbReference>
<evidence type="ECO:0000313" key="5">
    <source>
        <dbReference type="EMBL" id="RMX46369.1"/>
    </source>
</evidence>
<dbReference type="GO" id="GO:0016020">
    <property type="term" value="C:membrane"/>
    <property type="evidence" value="ECO:0007669"/>
    <property type="project" value="InterPro"/>
</dbReference>
<evidence type="ECO:0000313" key="6">
    <source>
        <dbReference type="Proteomes" id="UP000275408"/>
    </source>
</evidence>
<dbReference type="CDD" id="cd02675">
    <property type="entry name" value="Ephrin_ectodomain"/>
    <property type="match status" value="1"/>
</dbReference>